<dbReference type="Proteomes" id="UP000324222">
    <property type="component" value="Unassembled WGS sequence"/>
</dbReference>
<comment type="caution">
    <text evidence="1">The sequence shown here is derived from an EMBL/GenBank/DDBJ whole genome shotgun (WGS) entry which is preliminary data.</text>
</comment>
<accession>A0A5B7K273</accession>
<evidence type="ECO:0000313" key="2">
    <source>
        <dbReference type="Proteomes" id="UP000324222"/>
    </source>
</evidence>
<protein>
    <submittedName>
        <fullName evidence="1">Uncharacterized protein</fullName>
    </submittedName>
</protein>
<name>A0A5B7K273_PORTR</name>
<keyword evidence="2" id="KW-1185">Reference proteome</keyword>
<dbReference type="EMBL" id="VSRR010123711">
    <property type="protein sequence ID" value="MPD00627.1"/>
    <property type="molecule type" value="Genomic_DNA"/>
</dbReference>
<reference evidence="1 2" key="1">
    <citation type="submission" date="2019-05" db="EMBL/GenBank/DDBJ databases">
        <title>Another draft genome of Portunus trituberculatus and its Hox gene families provides insights of decapod evolution.</title>
        <authorList>
            <person name="Jeong J.-H."/>
            <person name="Song I."/>
            <person name="Kim S."/>
            <person name="Choi T."/>
            <person name="Kim D."/>
            <person name="Ryu S."/>
            <person name="Kim W."/>
        </authorList>
    </citation>
    <scope>NUCLEOTIDE SEQUENCE [LARGE SCALE GENOMIC DNA]</scope>
    <source>
        <tissue evidence="1">Muscle</tissue>
    </source>
</reference>
<sequence length="63" mass="7075">MSYRTACLFVIQESFATIKAAVVQWNHACLGVRSARVRILSTVRVLVGFPHSGQRFPSGWVLR</sequence>
<dbReference type="AlphaFoldDB" id="A0A5B7K273"/>
<evidence type="ECO:0000313" key="1">
    <source>
        <dbReference type="EMBL" id="MPD00627.1"/>
    </source>
</evidence>
<organism evidence="1 2">
    <name type="scientific">Portunus trituberculatus</name>
    <name type="common">Swimming crab</name>
    <name type="synonym">Neptunus trituberculatus</name>
    <dbReference type="NCBI Taxonomy" id="210409"/>
    <lineage>
        <taxon>Eukaryota</taxon>
        <taxon>Metazoa</taxon>
        <taxon>Ecdysozoa</taxon>
        <taxon>Arthropoda</taxon>
        <taxon>Crustacea</taxon>
        <taxon>Multicrustacea</taxon>
        <taxon>Malacostraca</taxon>
        <taxon>Eumalacostraca</taxon>
        <taxon>Eucarida</taxon>
        <taxon>Decapoda</taxon>
        <taxon>Pleocyemata</taxon>
        <taxon>Brachyura</taxon>
        <taxon>Eubrachyura</taxon>
        <taxon>Portunoidea</taxon>
        <taxon>Portunidae</taxon>
        <taxon>Portuninae</taxon>
        <taxon>Portunus</taxon>
    </lineage>
</organism>
<proteinExistence type="predicted"/>
<gene>
    <name evidence="1" type="ORF">E2C01_096112</name>
</gene>